<accession>A0ABX0CGT3</accession>
<evidence type="ECO:0000313" key="1">
    <source>
        <dbReference type="EMBL" id="NEW54472.1"/>
    </source>
</evidence>
<reference evidence="1 2" key="1">
    <citation type="submission" date="2020-01" db="EMBL/GenBank/DDBJ databases">
        <title>Genetics and antimicrobial susceptibilities of Nocardia species isolated from the soil; a comparison with species isolated from humans.</title>
        <authorList>
            <person name="Carrasco G."/>
            <person name="Monzon S."/>
            <person name="Sansegundo M."/>
            <person name="Garcia E."/>
            <person name="Garrido N."/>
            <person name="Medina M.J."/>
            <person name="Villalon P."/>
            <person name="Ramirez-Arocha A.C."/>
            <person name="Jimenez P."/>
            <person name="Cuesta I."/>
            <person name="Valdezate S."/>
        </authorList>
    </citation>
    <scope>NUCLEOTIDE SEQUENCE [LARGE SCALE GENOMIC DNA]</scope>
    <source>
        <strain evidence="1 2">CNM20110649</strain>
    </source>
</reference>
<sequence length="96" mass="10916">MREIVYRDGTLVPDEDLDVIFRGFGFHSAQHFELVLAGDQPSALGRRRAASPREAVTPAEFARQTELNRQRHEHRREAARRGRLLALARKAPEVTA</sequence>
<gene>
    <name evidence="1" type="ORF">GV794_02165</name>
</gene>
<proteinExistence type="predicted"/>
<dbReference type="RefSeq" id="WP_163828064.1">
    <property type="nucleotide sequence ID" value="NZ_JAAGUX010000002.1"/>
</dbReference>
<comment type="caution">
    <text evidence="1">The sequence shown here is derived from an EMBL/GenBank/DDBJ whole genome shotgun (WGS) entry which is preliminary data.</text>
</comment>
<protein>
    <submittedName>
        <fullName evidence="1">Uncharacterized protein</fullName>
    </submittedName>
</protein>
<organism evidence="1 2">
    <name type="scientific">Nocardia cyriacigeorgica</name>
    <dbReference type="NCBI Taxonomy" id="135487"/>
    <lineage>
        <taxon>Bacteria</taxon>
        <taxon>Bacillati</taxon>
        <taxon>Actinomycetota</taxon>
        <taxon>Actinomycetes</taxon>
        <taxon>Mycobacteriales</taxon>
        <taxon>Nocardiaceae</taxon>
        <taxon>Nocardia</taxon>
    </lineage>
</organism>
<evidence type="ECO:0000313" key="2">
    <source>
        <dbReference type="Proteomes" id="UP000470876"/>
    </source>
</evidence>
<keyword evidence="2" id="KW-1185">Reference proteome</keyword>
<dbReference type="EMBL" id="JAAGUX010000002">
    <property type="protein sequence ID" value="NEW54472.1"/>
    <property type="molecule type" value="Genomic_DNA"/>
</dbReference>
<name>A0ABX0CGT3_9NOCA</name>
<dbReference type="Proteomes" id="UP000470876">
    <property type="component" value="Unassembled WGS sequence"/>
</dbReference>